<name>A0A0Q2RZ11_MYCGO</name>
<comment type="caution">
    <text evidence="2">The sequence shown here is derived from an EMBL/GenBank/DDBJ whole genome shotgun (WGS) entry which is preliminary data.</text>
</comment>
<dbReference type="InterPro" id="IPR001242">
    <property type="entry name" value="Condensation_dom"/>
</dbReference>
<dbReference type="GO" id="GO:0005737">
    <property type="term" value="C:cytoplasm"/>
    <property type="evidence" value="ECO:0007669"/>
    <property type="project" value="TreeGrafter"/>
</dbReference>
<sequence length="439" mass="48763">MLNYRTQPDSLGSLTAGQRSMWAVQQLRPEVPYDIAGFLAIDHHVEVERLTVACESAAAHFGTQCARLSLVDGEPVFIVDRQLPQKLQSLRCIDLRAEPDPVEAAHRWMNDNYHRPIDLFGDQLTDLALLRITDNLSYFYLRAHHVLFDGYGAYNFIRHIAAAYSGSVADTSDVDFSEFALIRDADQKYQQSSRSHADAEYWQNILRGTVDVTDLGGTRTSLAPRHPQMRELACRHLSENNQLDVARVIATMAVFIAKTTGRQDVSMSLPVSARTTAALKKAAGMVANMVPLRICVEDGDTIGELTDQVAKALVGALRHQQFRRWPDVIAGATHLDNLDFGPIINILDFATPFEFGPSEPVYNILTNGPIHDVAVNIYPRLGHGAPRIQLAWNPDRYSADDITLHITRLESLFDRLLVADASVVVGEVSLVDGGERELV</sequence>
<gene>
    <name evidence="2" type="ORF">AO501_07980</name>
</gene>
<dbReference type="InterPro" id="IPR023213">
    <property type="entry name" value="CAT-like_dom_sf"/>
</dbReference>
<accession>A0A0Q2RZ11</accession>
<dbReference type="SUPFAM" id="SSF52777">
    <property type="entry name" value="CoA-dependent acyltransferases"/>
    <property type="match status" value="2"/>
</dbReference>
<protein>
    <recommendedName>
        <fullName evidence="1">Condensation domain-containing protein</fullName>
    </recommendedName>
</protein>
<evidence type="ECO:0000313" key="2">
    <source>
        <dbReference type="EMBL" id="KQH80547.1"/>
    </source>
</evidence>
<organism evidence="2 3">
    <name type="scientific">Mycobacterium gordonae</name>
    <dbReference type="NCBI Taxonomy" id="1778"/>
    <lineage>
        <taxon>Bacteria</taxon>
        <taxon>Bacillati</taxon>
        <taxon>Actinomycetota</taxon>
        <taxon>Actinomycetes</taxon>
        <taxon>Mycobacteriales</taxon>
        <taxon>Mycobacteriaceae</taxon>
        <taxon>Mycobacterium</taxon>
    </lineage>
</organism>
<reference evidence="2 3" key="1">
    <citation type="submission" date="2015-10" db="EMBL/GenBank/DDBJ databases">
        <title>Mycobacterium gordonae draft genome assembly.</title>
        <authorList>
            <person name="Ustinova V."/>
            <person name="Smirnova T."/>
            <person name="Blagodatskikh K."/>
            <person name="Varlamov D."/>
            <person name="Larionova E."/>
            <person name="Chernousova L."/>
        </authorList>
    </citation>
    <scope>NUCLEOTIDE SEQUENCE [LARGE SCALE GENOMIC DNA]</scope>
    <source>
        <strain evidence="2 3">CTRI 14-8773</strain>
    </source>
</reference>
<feature type="domain" description="Condensation" evidence="1">
    <location>
        <begin position="14"/>
        <end position="322"/>
    </location>
</feature>
<dbReference type="AlphaFoldDB" id="A0A0Q2RZ11"/>
<dbReference type="PANTHER" id="PTHR45527">
    <property type="entry name" value="NONRIBOSOMAL PEPTIDE SYNTHETASE"/>
    <property type="match status" value="1"/>
</dbReference>
<dbReference type="Gene3D" id="3.30.559.10">
    <property type="entry name" value="Chloramphenicol acetyltransferase-like domain"/>
    <property type="match status" value="1"/>
</dbReference>
<evidence type="ECO:0000313" key="3">
    <source>
        <dbReference type="Proteomes" id="UP000051677"/>
    </source>
</evidence>
<evidence type="ECO:0000259" key="1">
    <source>
        <dbReference type="Pfam" id="PF00668"/>
    </source>
</evidence>
<dbReference type="GO" id="GO:0031177">
    <property type="term" value="F:phosphopantetheine binding"/>
    <property type="evidence" value="ECO:0007669"/>
    <property type="project" value="TreeGrafter"/>
</dbReference>
<feature type="non-terminal residue" evidence="2">
    <location>
        <position position="439"/>
    </location>
</feature>
<dbReference type="EMBL" id="LKTM01000019">
    <property type="protein sequence ID" value="KQH80547.1"/>
    <property type="molecule type" value="Genomic_DNA"/>
</dbReference>
<dbReference type="GO" id="GO:0008610">
    <property type="term" value="P:lipid biosynthetic process"/>
    <property type="evidence" value="ECO:0007669"/>
    <property type="project" value="UniProtKB-ARBA"/>
</dbReference>
<dbReference type="Gene3D" id="3.30.559.30">
    <property type="entry name" value="Nonribosomal peptide synthetase, condensation domain"/>
    <property type="match status" value="1"/>
</dbReference>
<dbReference type="RefSeq" id="WP_055576570.1">
    <property type="nucleotide sequence ID" value="NZ_LKTM01000019.1"/>
</dbReference>
<dbReference type="GO" id="GO:0043041">
    <property type="term" value="P:amino acid activation for nonribosomal peptide biosynthetic process"/>
    <property type="evidence" value="ECO:0007669"/>
    <property type="project" value="TreeGrafter"/>
</dbReference>
<dbReference type="GO" id="GO:0003824">
    <property type="term" value="F:catalytic activity"/>
    <property type="evidence" value="ECO:0007669"/>
    <property type="project" value="InterPro"/>
</dbReference>
<proteinExistence type="predicted"/>
<dbReference type="PANTHER" id="PTHR45527:SF1">
    <property type="entry name" value="FATTY ACID SYNTHASE"/>
    <property type="match status" value="1"/>
</dbReference>
<dbReference type="Proteomes" id="UP000051677">
    <property type="component" value="Unassembled WGS sequence"/>
</dbReference>
<dbReference type="GO" id="GO:0044550">
    <property type="term" value="P:secondary metabolite biosynthetic process"/>
    <property type="evidence" value="ECO:0007669"/>
    <property type="project" value="TreeGrafter"/>
</dbReference>
<dbReference type="Pfam" id="PF00668">
    <property type="entry name" value="Condensation"/>
    <property type="match status" value="1"/>
</dbReference>